<comment type="caution">
    <text evidence="9">The sequence shown here is derived from an EMBL/GenBank/DDBJ whole genome shotgun (WGS) entry which is preliminary data.</text>
</comment>
<organism evidence="9 10">
    <name type="scientific">Neocucurbitaria cava</name>
    <dbReference type="NCBI Taxonomy" id="798079"/>
    <lineage>
        <taxon>Eukaryota</taxon>
        <taxon>Fungi</taxon>
        <taxon>Dikarya</taxon>
        <taxon>Ascomycota</taxon>
        <taxon>Pezizomycotina</taxon>
        <taxon>Dothideomycetes</taxon>
        <taxon>Pleosporomycetidae</taxon>
        <taxon>Pleosporales</taxon>
        <taxon>Pleosporineae</taxon>
        <taxon>Cucurbitariaceae</taxon>
        <taxon>Neocucurbitaria</taxon>
    </lineage>
</organism>
<dbReference type="InterPro" id="IPR012110">
    <property type="entry name" value="PDC/IPDC-like"/>
</dbReference>
<keyword evidence="3" id="KW-0479">Metal-binding</keyword>
<dbReference type="GO" id="GO:0030976">
    <property type="term" value="F:thiamine pyrophosphate binding"/>
    <property type="evidence" value="ECO:0007669"/>
    <property type="project" value="InterPro"/>
</dbReference>
<evidence type="ECO:0000256" key="6">
    <source>
        <dbReference type="ARBA" id="ARBA00023052"/>
    </source>
</evidence>
<name>A0A9W8YCS1_9PLEO</name>
<proteinExistence type="inferred from homology"/>
<keyword evidence="6" id="KW-0786">Thiamine pyrophosphate</keyword>
<dbReference type="Pfam" id="PF02776">
    <property type="entry name" value="TPP_enzyme_N"/>
    <property type="match status" value="1"/>
</dbReference>
<keyword evidence="4" id="KW-0210">Decarboxylase</keyword>
<keyword evidence="9" id="KW-0670">Pyruvate</keyword>
<evidence type="ECO:0000256" key="3">
    <source>
        <dbReference type="ARBA" id="ARBA00022723"/>
    </source>
</evidence>
<evidence type="ECO:0000256" key="2">
    <source>
        <dbReference type="ARBA" id="ARBA00007812"/>
    </source>
</evidence>
<dbReference type="Gene3D" id="3.40.50.970">
    <property type="match status" value="1"/>
</dbReference>
<dbReference type="GO" id="GO:0004737">
    <property type="term" value="F:pyruvate decarboxylase activity"/>
    <property type="evidence" value="ECO:0007669"/>
    <property type="project" value="UniProtKB-EC"/>
</dbReference>
<keyword evidence="7 9" id="KW-0456">Lyase</keyword>
<evidence type="ECO:0000259" key="8">
    <source>
        <dbReference type="Pfam" id="PF02776"/>
    </source>
</evidence>
<evidence type="ECO:0000313" key="9">
    <source>
        <dbReference type="EMBL" id="KAJ4374330.1"/>
    </source>
</evidence>
<reference evidence="9" key="1">
    <citation type="submission" date="2022-10" db="EMBL/GenBank/DDBJ databases">
        <title>Tapping the CABI collections for fungal endophytes: first genome assemblies for Collariella, Neodidymelliopsis, Ascochyta clinopodiicola, Didymella pomorum, Didymosphaeria variabile, Neocosmospora piperis and Neocucurbitaria cava.</title>
        <authorList>
            <person name="Hill R."/>
        </authorList>
    </citation>
    <scope>NUCLEOTIDE SEQUENCE</scope>
    <source>
        <strain evidence="9">IMI 356814</strain>
    </source>
</reference>
<dbReference type="InterPro" id="IPR012001">
    <property type="entry name" value="Thiamin_PyroP_enz_TPP-bd_dom"/>
</dbReference>
<comment type="similarity">
    <text evidence="2">Belongs to the TPP enzyme family.</text>
</comment>
<dbReference type="GO" id="GO:0000949">
    <property type="term" value="P:aromatic amino acid family catabolic process to alcohol via Ehrlich pathway"/>
    <property type="evidence" value="ECO:0007669"/>
    <property type="project" value="TreeGrafter"/>
</dbReference>
<gene>
    <name evidence="9" type="primary">PDC1</name>
    <name evidence="9" type="ORF">N0V83_003071</name>
</gene>
<evidence type="ECO:0000256" key="5">
    <source>
        <dbReference type="ARBA" id="ARBA00022842"/>
    </source>
</evidence>
<dbReference type="GO" id="GO:0005829">
    <property type="term" value="C:cytosol"/>
    <property type="evidence" value="ECO:0007669"/>
    <property type="project" value="TreeGrafter"/>
</dbReference>
<dbReference type="OrthoDB" id="3970464at2759"/>
<comment type="cofactor">
    <cofactor evidence="1">
        <name>thiamine diphosphate</name>
        <dbReference type="ChEBI" id="CHEBI:58937"/>
    </cofactor>
</comment>
<evidence type="ECO:0000256" key="1">
    <source>
        <dbReference type="ARBA" id="ARBA00001964"/>
    </source>
</evidence>
<dbReference type="GO" id="GO:0046872">
    <property type="term" value="F:metal ion binding"/>
    <property type="evidence" value="ECO:0007669"/>
    <property type="project" value="UniProtKB-KW"/>
</dbReference>
<dbReference type="InterPro" id="IPR029061">
    <property type="entry name" value="THDP-binding"/>
</dbReference>
<dbReference type="EMBL" id="JAPEUY010000004">
    <property type="protein sequence ID" value="KAJ4374330.1"/>
    <property type="molecule type" value="Genomic_DNA"/>
</dbReference>
<evidence type="ECO:0000313" key="10">
    <source>
        <dbReference type="Proteomes" id="UP001140560"/>
    </source>
</evidence>
<keyword evidence="5" id="KW-0460">Magnesium</keyword>
<protein>
    <submittedName>
        <fullName evidence="9">Pyruvate decarboxylase 1</fullName>
        <ecNumber evidence="9">4.1.1.1</ecNumber>
    </submittedName>
</protein>
<dbReference type="PANTHER" id="PTHR43452">
    <property type="entry name" value="PYRUVATE DECARBOXYLASE"/>
    <property type="match status" value="1"/>
</dbReference>
<sequence length="67" mass="7198">MNYKLALVDLVTDNYLNRKGNSNELITSYAADGYARVKGAAAFVTTFGPGGFSAYFGMAGQYADYVP</sequence>
<accession>A0A9W8YCS1</accession>
<evidence type="ECO:0000256" key="4">
    <source>
        <dbReference type="ARBA" id="ARBA00022793"/>
    </source>
</evidence>
<dbReference type="Proteomes" id="UP001140560">
    <property type="component" value="Unassembled WGS sequence"/>
</dbReference>
<dbReference type="EC" id="4.1.1.1" evidence="9"/>
<dbReference type="SUPFAM" id="SSF52518">
    <property type="entry name" value="Thiamin diphosphate-binding fold (THDP-binding)"/>
    <property type="match status" value="1"/>
</dbReference>
<dbReference type="PANTHER" id="PTHR43452:SF30">
    <property type="entry name" value="PYRUVATE DECARBOXYLASE ISOZYME 1-RELATED"/>
    <property type="match status" value="1"/>
</dbReference>
<evidence type="ECO:0000256" key="7">
    <source>
        <dbReference type="ARBA" id="ARBA00023239"/>
    </source>
</evidence>
<dbReference type="AlphaFoldDB" id="A0A9W8YCS1"/>
<keyword evidence="10" id="KW-1185">Reference proteome</keyword>
<feature type="domain" description="Thiamine pyrophosphate enzyme N-terminal TPP-binding" evidence="8">
    <location>
        <begin position="16"/>
        <end position="67"/>
    </location>
</feature>